<gene>
    <name evidence="6" type="ordered locus">TMO_0466</name>
</gene>
<evidence type="ECO:0000313" key="7">
    <source>
        <dbReference type="Proteomes" id="UP000005258"/>
    </source>
</evidence>
<dbReference type="Pfam" id="PF13458">
    <property type="entry name" value="Peripla_BP_6"/>
    <property type="match status" value="1"/>
</dbReference>
<dbReference type="InterPro" id="IPR028082">
    <property type="entry name" value="Peripla_BP_I"/>
</dbReference>
<dbReference type="AlphaFoldDB" id="I3THR7"/>
<reference evidence="6 7" key="1">
    <citation type="journal article" date="2012" name="J. Am. Chem. Soc.">
        <title>Bacterial biosynthesis and maturation of the didemnin anti-cancer agents.</title>
        <authorList>
            <person name="Xu Y."/>
            <person name="Kersten R.D."/>
            <person name="Nam S.J."/>
            <person name="Lu L."/>
            <person name="Al-Suwailem A.M."/>
            <person name="Zheng H."/>
            <person name="Fenical W."/>
            <person name="Dorrestein P.C."/>
            <person name="Moore B.S."/>
            <person name="Qian P.Y."/>
        </authorList>
    </citation>
    <scope>NUCLEOTIDE SEQUENCE [LARGE SCALE GENOMIC DNA]</scope>
    <source>
        <strain evidence="6 7">KA081020-065</strain>
    </source>
</reference>
<dbReference type="eggNOG" id="COG0683">
    <property type="taxonomic scope" value="Bacteria"/>
</dbReference>
<keyword evidence="3" id="KW-0813">Transport</keyword>
<dbReference type="KEGG" id="tmo:TMO_0466"/>
<dbReference type="EMBL" id="CP003236">
    <property type="protein sequence ID" value="AFK52305.1"/>
    <property type="molecule type" value="Genomic_DNA"/>
</dbReference>
<dbReference type="Proteomes" id="UP000005258">
    <property type="component" value="Chromosome"/>
</dbReference>
<dbReference type="PANTHER" id="PTHR30483">
    <property type="entry name" value="LEUCINE-SPECIFIC-BINDING PROTEIN"/>
    <property type="match status" value="1"/>
</dbReference>
<evidence type="ECO:0000256" key="1">
    <source>
        <dbReference type="ARBA" id="ARBA00010062"/>
    </source>
</evidence>
<dbReference type="STRING" id="1110502.TMO_0466"/>
<accession>I3THR7</accession>
<evidence type="ECO:0000259" key="5">
    <source>
        <dbReference type="Pfam" id="PF13458"/>
    </source>
</evidence>
<dbReference type="PANTHER" id="PTHR30483:SF6">
    <property type="entry name" value="PERIPLASMIC BINDING PROTEIN OF ABC TRANSPORTER FOR NATURAL AMINO ACIDS"/>
    <property type="match status" value="1"/>
</dbReference>
<feature type="domain" description="Leucine-binding protein" evidence="5">
    <location>
        <begin position="52"/>
        <end position="386"/>
    </location>
</feature>
<dbReference type="CDD" id="cd06327">
    <property type="entry name" value="PBP1_SBP-like"/>
    <property type="match status" value="1"/>
</dbReference>
<organism evidence="6 7">
    <name type="scientific">Tistrella mobilis (strain KA081020-065)</name>
    <dbReference type="NCBI Taxonomy" id="1110502"/>
    <lineage>
        <taxon>Bacteria</taxon>
        <taxon>Pseudomonadati</taxon>
        <taxon>Pseudomonadota</taxon>
        <taxon>Alphaproteobacteria</taxon>
        <taxon>Geminicoccales</taxon>
        <taxon>Geminicoccaceae</taxon>
        <taxon>Tistrella</taxon>
    </lineage>
</organism>
<dbReference type="PATRIC" id="fig|1110502.3.peg.481"/>
<dbReference type="InterPro" id="IPR051010">
    <property type="entry name" value="BCAA_transport"/>
</dbReference>
<feature type="signal peptide" evidence="4">
    <location>
        <begin position="1"/>
        <end position="41"/>
    </location>
</feature>
<keyword evidence="2 4" id="KW-0732">Signal</keyword>
<name>I3THR7_TISMK</name>
<feature type="chain" id="PRO_5003680188" evidence="4">
    <location>
        <begin position="42"/>
        <end position="427"/>
    </location>
</feature>
<keyword evidence="7" id="KW-1185">Reference proteome</keyword>
<sequence>MNRPAEFRSGSGRMRGYIFMTNFGVHAVMTAALVAAVPAMAAGDDAISDGVIKIGVLNDMSGIYADMAGRGSVIAAEMAAEEFGGAIRGKPIVIVSGDHQNKPDVGVTLVNRWIDEEQVDVIADIPTSSVLLAVQEIGRQKNRLVLASTGGSSDFTGKACAPTGIHWTYDTYGLAVGTGLPLADQGPWYFLTADYAFGHALERDTTAAVEAAGGKVVGGVRHPQGTSDFSSFLLQAQGSGARMIGLANAGADSVNAIKQAAEFGLSASGLKLAGLYLHITDIHAIGLETAQGLIMTQAFYWDLNDETRAWSERFFARHGAMPTMGQAGTYSAVRHYLQAVTDAGTDATDAVNAQMRATPVNDMFAKNGHIRPDGRVVHDLYVLEVKSPAESTRPWDYLKLIRTVPGDQAFRPLDQGGCPLVTGGAAG</sequence>
<evidence type="ECO:0000256" key="3">
    <source>
        <dbReference type="ARBA" id="ARBA00022970"/>
    </source>
</evidence>
<dbReference type="Gene3D" id="3.40.50.2300">
    <property type="match status" value="2"/>
</dbReference>
<evidence type="ECO:0000256" key="2">
    <source>
        <dbReference type="ARBA" id="ARBA00022729"/>
    </source>
</evidence>
<protein>
    <submittedName>
        <fullName evidence="6">ABC transporter substrate-binding protein</fullName>
    </submittedName>
</protein>
<evidence type="ECO:0000256" key="4">
    <source>
        <dbReference type="SAM" id="SignalP"/>
    </source>
</evidence>
<proteinExistence type="inferred from homology"/>
<keyword evidence="3" id="KW-0029">Amino-acid transport</keyword>
<comment type="similarity">
    <text evidence="1">Belongs to the leucine-binding protein family.</text>
</comment>
<dbReference type="HOGENOM" id="CLU_027128_1_0_5"/>
<evidence type="ECO:0000313" key="6">
    <source>
        <dbReference type="EMBL" id="AFK52305.1"/>
    </source>
</evidence>
<dbReference type="GO" id="GO:0006865">
    <property type="term" value="P:amino acid transport"/>
    <property type="evidence" value="ECO:0007669"/>
    <property type="project" value="UniProtKB-KW"/>
</dbReference>
<dbReference type="SUPFAM" id="SSF53822">
    <property type="entry name" value="Periplasmic binding protein-like I"/>
    <property type="match status" value="1"/>
</dbReference>
<dbReference type="InterPro" id="IPR028081">
    <property type="entry name" value="Leu-bd"/>
</dbReference>